<dbReference type="STRING" id="105231.A0A1Y1IJ49"/>
<accession>A0A1Y1IJ49</accession>
<dbReference type="EMBL" id="DF237404">
    <property type="protein sequence ID" value="GAQ88736.1"/>
    <property type="molecule type" value="Genomic_DNA"/>
</dbReference>
<dbReference type="Gene3D" id="3.40.50.300">
    <property type="entry name" value="P-loop containing nucleotide triphosphate hydrolases"/>
    <property type="match status" value="3"/>
</dbReference>
<gene>
    <name evidence="2" type="ORF">KFL_004550070</name>
</gene>
<dbReference type="PANTHER" id="PTHR10285">
    <property type="entry name" value="URIDINE KINASE"/>
    <property type="match status" value="1"/>
</dbReference>
<feature type="domain" description="Phosphoribulokinase/uridine kinase" evidence="1">
    <location>
        <begin position="150"/>
        <end position="340"/>
    </location>
</feature>
<dbReference type="OMA" id="EVWFVEV"/>
<dbReference type="GO" id="GO:0005524">
    <property type="term" value="F:ATP binding"/>
    <property type="evidence" value="ECO:0007669"/>
    <property type="project" value="InterPro"/>
</dbReference>
<evidence type="ECO:0000259" key="1">
    <source>
        <dbReference type="Pfam" id="PF00485"/>
    </source>
</evidence>
<dbReference type="InterPro" id="IPR006083">
    <property type="entry name" value="PRK/URK"/>
</dbReference>
<keyword evidence="3" id="KW-1185">Reference proteome</keyword>
<organism evidence="2 3">
    <name type="scientific">Klebsormidium nitens</name>
    <name type="common">Green alga</name>
    <name type="synonym">Ulothrix nitens</name>
    <dbReference type="NCBI Taxonomy" id="105231"/>
    <lineage>
        <taxon>Eukaryota</taxon>
        <taxon>Viridiplantae</taxon>
        <taxon>Streptophyta</taxon>
        <taxon>Klebsormidiophyceae</taxon>
        <taxon>Klebsormidiales</taxon>
        <taxon>Klebsormidiaceae</taxon>
        <taxon>Klebsormidium</taxon>
    </lineage>
</organism>
<protein>
    <recommendedName>
        <fullName evidence="1">Phosphoribulokinase/uridine kinase domain-containing protein</fullName>
    </recommendedName>
</protein>
<dbReference type="InterPro" id="IPR027417">
    <property type="entry name" value="P-loop_NTPase"/>
</dbReference>
<evidence type="ECO:0000313" key="3">
    <source>
        <dbReference type="Proteomes" id="UP000054558"/>
    </source>
</evidence>
<name>A0A1Y1IJ49_KLENI</name>
<dbReference type="Proteomes" id="UP000054558">
    <property type="component" value="Unassembled WGS sequence"/>
</dbReference>
<dbReference type="AlphaFoldDB" id="A0A1Y1IJ49"/>
<sequence length="347" mass="38119">MALTAEAAVSGNLQPFTARSFHKDGAPADHVETSRLHPGRLRARAGSPLLFSIQKVPAAPQIHCLQKSESVSGLDGFPSIFLERSHSRWAKRKGRCRRVRQHAVAKCESGGSPARFDVAPKMSMMDVFEVLANRLITSAASIPPGQKYMVGVAGSPGSGKTTLARSVTALINSKQSDPDLAVSVPMDGYHLYRKQLDQMPDPKEAHARRGSHWTFDPVGLLSTLKTIREKGRAAVPSFDHGVGDPVDGDIEVKPENRIVIVEGNYLLLDEDHWKDLRDLFDETWFLEVDIDIAMRRVLNRHIKTGKPPDVAAWRVSYNDRPNGLLIAETASRADLVIPSLDMVIGEG</sequence>
<reference evidence="2 3" key="1">
    <citation type="journal article" date="2014" name="Nat. Commun.">
        <title>Klebsormidium flaccidum genome reveals primary factors for plant terrestrial adaptation.</title>
        <authorList>
            <person name="Hori K."/>
            <person name="Maruyama F."/>
            <person name="Fujisawa T."/>
            <person name="Togashi T."/>
            <person name="Yamamoto N."/>
            <person name="Seo M."/>
            <person name="Sato S."/>
            <person name="Yamada T."/>
            <person name="Mori H."/>
            <person name="Tajima N."/>
            <person name="Moriyama T."/>
            <person name="Ikeuchi M."/>
            <person name="Watanabe M."/>
            <person name="Wada H."/>
            <person name="Kobayashi K."/>
            <person name="Saito M."/>
            <person name="Masuda T."/>
            <person name="Sasaki-Sekimoto Y."/>
            <person name="Mashiguchi K."/>
            <person name="Awai K."/>
            <person name="Shimojima M."/>
            <person name="Masuda S."/>
            <person name="Iwai M."/>
            <person name="Nobusawa T."/>
            <person name="Narise T."/>
            <person name="Kondo S."/>
            <person name="Saito H."/>
            <person name="Sato R."/>
            <person name="Murakawa M."/>
            <person name="Ihara Y."/>
            <person name="Oshima-Yamada Y."/>
            <person name="Ohtaka K."/>
            <person name="Satoh M."/>
            <person name="Sonobe K."/>
            <person name="Ishii M."/>
            <person name="Ohtani R."/>
            <person name="Kanamori-Sato M."/>
            <person name="Honoki R."/>
            <person name="Miyazaki D."/>
            <person name="Mochizuki H."/>
            <person name="Umetsu J."/>
            <person name="Higashi K."/>
            <person name="Shibata D."/>
            <person name="Kamiya Y."/>
            <person name="Sato N."/>
            <person name="Nakamura Y."/>
            <person name="Tabata S."/>
            <person name="Ida S."/>
            <person name="Kurokawa K."/>
            <person name="Ohta H."/>
        </authorList>
    </citation>
    <scope>NUCLEOTIDE SEQUENCE [LARGE SCALE GENOMIC DNA]</scope>
    <source>
        <strain evidence="2 3">NIES-2285</strain>
    </source>
</reference>
<dbReference type="GO" id="GO:0016301">
    <property type="term" value="F:kinase activity"/>
    <property type="evidence" value="ECO:0007669"/>
    <property type="project" value="InterPro"/>
</dbReference>
<dbReference type="SUPFAM" id="SSF52540">
    <property type="entry name" value="P-loop containing nucleoside triphosphate hydrolases"/>
    <property type="match status" value="1"/>
</dbReference>
<dbReference type="Pfam" id="PF00485">
    <property type="entry name" value="PRK"/>
    <property type="match status" value="1"/>
</dbReference>
<dbReference type="OrthoDB" id="6362633at2759"/>
<dbReference type="PRINTS" id="PR00988">
    <property type="entry name" value="URIDINKINASE"/>
</dbReference>
<proteinExistence type="predicted"/>
<evidence type="ECO:0000313" key="2">
    <source>
        <dbReference type="EMBL" id="GAQ88736.1"/>
    </source>
</evidence>